<dbReference type="EMBL" id="JFYO01000005">
    <property type="protein sequence ID" value="EZP27582.1"/>
    <property type="molecule type" value="Genomic_DNA"/>
</dbReference>
<organism evidence="5 6">
    <name type="scientific">Microbacterium oleivorans</name>
    <dbReference type="NCBI Taxonomy" id="273677"/>
    <lineage>
        <taxon>Bacteria</taxon>
        <taxon>Bacillati</taxon>
        <taxon>Actinomycetota</taxon>
        <taxon>Actinomycetes</taxon>
        <taxon>Micrococcales</taxon>
        <taxon>Microbacteriaceae</taxon>
        <taxon>Microbacterium</taxon>
    </lineage>
</organism>
<dbReference type="eggNOG" id="COG1609">
    <property type="taxonomic scope" value="Bacteria"/>
</dbReference>
<dbReference type="InterPro" id="IPR046335">
    <property type="entry name" value="LacI/GalR-like_sensor"/>
</dbReference>
<keyword evidence="2" id="KW-0238">DNA-binding</keyword>
<dbReference type="InterPro" id="IPR028082">
    <property type="entry name" value="Peripla_BP_I"/>
</dbReference>
<dbReference type="GO" id="GO:0003700">
    <property type="term" value="F:DNA-binding transcription factor activity"/>
    <property type="evidence" value="ECO:0007669"/>
    <property type="project" value="TreeGrafter"/>
</dbReference>
<evidence type="ECO:0000256" key="1">
    <source>
        <dbReference type="ARBA" id="ARBA00023015"/>
    </source>
</evidence>
<evidence type="ECO:0000256" key="2">
    <source>
        <dbReference type="ARBA" id="ARBA00023125"/>
    </source>
</evidence>
<dbReference type="Gene3D" id="3.40.50.2300">
    <property type="match status" value="2"/>
</dbReference>
<dbReference type="PROSITE" id="PS00356">
    <property type="entry name" value="HTH_LACI_1"/>
    <property type="match status" value="1"/>
</dbReference>
<dbReference type="Pfam" id="PF13377">
    <property type="entry name" value="Peripla_BP_3"/>
    <property type="match status" value="1"/>
</dbReference>
<dbReference type="SUPFAM" id="SSF53822">
    <property type="entry name" value="Periplasmic binding protein-like I"/>
    <property type="match status" value="1"/>
</dbReference>
<dbReference type="AlphaFoldDB" id="A0A031FTG7"/>
<dbReference type="CDD" id="cd06267">
    <property type="entry name" value="PBP1_LacI_sugar_binding-like"/>
    <property type="match status" value="1"/>
</dbReference>
<dbReference type="PANTHER" id="PTHR30146:SF138">
    <property type="entry name" value="TRANSCRIPTIONAL REGULATORY PROTEIN"/>
    <property type="match status" value="1"/>
</dbReference>
<evidence type="ECO:0000256" key="3">
    <source>
        <dbReference type="ARBA" id="ARBA00023163"/>
    </source>
</evidence>
<dbReference type="RefSeq" id="WP_036311037.1">
    <property type="nucleotide sequence ID" value="NZ_JFYO01000005.1"/>
</dbReference>
<dbReference type="PROSITE" id="PS50932">
    <property type="entry name" value="HTH_LACI_2"/>
    <property type="match status" value="1"/>
</dbReference>
<dbReference type="PATRIC" id="fig|273677.3.peg.1553"/>
<dbReference type="Pfam" id="PF00356">
    <property type="entry name" value="LacI"/>
    <property type="match status" value="1"/>
</dbReference>
<dbReference type="CDD" id="cd01392">
    <property type="entry name" value="HTH_LacI"/>
    <property type="match status" value="1"/>
</dbReference>
<evidence type="ECO:0000313" key="5">
    <source>
        <dbReference type="EMBL" id="EZP27582.1"/>
    </source>
</evidence>
<dbReference type="InterPro" id="IPR010982">
    <property type="entry name" value="Lambda_DNA-bd_dom_sf"/>
</dbReference>
<dbReference type="SUPFAM" id="SSF47413">
    <property type="entry name" value="lambda repressor-like DNA-binding domains"/>
    <property type="match status" value="1"/>
</dbReference>
<dbReference type="PANTHER" id="PTHR30146">
    <property type="entry name" value="LACI-RELATED TRANSCRIPTIONAL REPRESSOR"/>
    <property type="match status" value="1"/>
</dbReference>
<protein>
    <submittedName>
        <fullName evidence="5">Periplasmic binding protein/LacI transcriptional regulator</fullName>
    </submittedName>
</protein>
<proteinExistence type="predicted"/>
<dbReference type="Gene3D" id="1.10.260.40">
    <property type="entry name" value="lambda repressor-like DNA-binding domains"/>
    <property type="match status" value="1"/>
</dbReference>
<comment type="caution">
    <text evidence="5">The sequence shown here is derived from an EMBL/GenBank/DDBJ whole genome shotgun (WGS) entry which is preliminary data.</text>
</comment>
<dbReference type="OrthoDB" id="3510266at2"/>
<keyword evidence="1" id="KW-0805">Transcription regulation</keyword>
<dbReference type="GO" id="GO:0000976">
    <property type="term" value="F:transcription cis-regulatory region binding"/>
    <property type="evidence" value="ECO:0007669"/>
    <property type="project" value="TreeGrafter"/>
</dbReference>
<name>A0A031FTG7_9MICO</name>
<accession>A0A031FTG7</accession>
<evidence type="ECO:0000313" key="6">
    <source>
        <dbReference type="Proteomes" id="UP000024001"/>
    </source>
</evidence>
<reference evidence="5 6" key="1">
    <citation type="submission" date="2014-03" db="EMBL/GenBank/DDBJ databases">
        <title>Draft Genome Sequences of 13 Willow Endophytes.</title>
        <authorList>
            <person name="Gan H.Y."/>
            <person name="Gan H.M."/>
            <person name="Savka M.A."/>
            <person name="Hudson A.O."/>
        </authorList>
    </citation>
    <scope>NUCLEOTIDE SEQUENCE [LARGE SCALE GENOMIC DNA]</scope>
    <source>
        <strain evidence="5 6">RIT293</strain>
    </source>
</reference>
<dbReference type="InterPro" id="IPR000843">
    <property type="entry name" value="HTH_LacI"/>
</dbReference>
<dbReference type="Proteomes" id="UP000024001">
    <property type="component" value="Unassembled WGS sequence"/>
</dbReference>
<feature type="domain" description="HTH lacI-type" evidence="4">
    <location>
        <begin position="2"/>
        <end position="56"/>
    </location>
</feature>
<dbReference type="SMART" id="SM00354">
    <property type="entry name" value="HTH_LACI"/>
    <property type="match status" value="1"/>
</dbReference>
<evidence type="ECO:0000259" key="4">
    <source>
        <dbReference type="PROSITE" id="PS50932"/>
    </source>
</evidence>
<gene>
    <name evidence="5" type="ORF">BW34_01571</name>
</gene>
<sequence length="341" mass="35473">MTGIDDVARAAGVSAATVSRALSGRGRISDATRVRVRAAAAELGYVVSAAASALATGHAANIGVVVPLLDRWFFANVLDGIASRLAPRGYDMTLYSMSEDPSQRDGVLDVSLRRGRVDGLIVLSLTLADDEVDRLLALDLPVVGLSATSARLPALRVDELAVARAATEHLLRLGHRRIAHIGAGHDGEPGLDIPSLRRHGFQSTMADAGIPNAPFTPADFTIEGGHRAALALLDGAEPPTAIFAASDEIAFGALFAARDRGLDVPADLSVVGVDGHEMGDFFGLTTIAQFPHEQGERAADAVLAALEGRDELGDLAFRLVERSSTSRPRGGVAEVAGTSAP</sequence>
<keyword evidence="3" id="KW-0804">Transcription</keyword>
<keyword evidence="6" id="KW-1185">Reference proteome</keyword>